<dbReference type="Gene3D" id="3.40.50.1820">
    <property type="entry name" value="alpha/beta hydrolase"/>
    <property type="match status" value="1"/>
</dbReference>
<dbReference type="Proteomes" id="UP000053029">
    <property type="component" value="Unassembled WGS sequence"/>
</dbReference>
<reference evidence="3 4" key="1">
    <citation type="submission" date="2015-01" db="EMBL/GenBank/DDBJ databases">
        <title>The Genome Sequence of Fonsecaea pedrosoi CBS 271.37.</title>
        <authorList>
            <consortium name="The Broad Institute Genomics Platform"/>
            <person name="Cuomo C."/>
            <person name="de Hoog S."/>
            <person name="Gorbushina A."/>
            <person name="Stielow B."/>
            <person name="Teixiera M."/>
            <person name="Abouelleil A."/>
            <person name="Chapman S.B."/>
            <person name="Priest M."/>
            <person name="Young S.K."/>
            <person name="Wortman J."/>
            <person name="Nusbaum C."/>
            <person name="Birren B."/>
        </authorList>
    </citation>
    <scope>NUCLEOTIDE SEQUENCE [LARGE SCALE GENOMIC DNA]</scope>
    <source>
        <strain evidence="3 4">CBS 271.37</strain>
    </source>
</reference>
<accession>A0A0D2EVX6</accession>
<dbReference type="InterPro" id="IPR050266">
    <property type="entry name" value="AB_hydrolase_sf"/>
</dbReference>
<dbReference type="GeneID" id="25307717"/>
<dbReference type="InterPro" id="IPR000073">
    <property type="entry name" value="AB_hydrolase_1"/>
</dbReference>
<dbReference type="GO" id="GO:0016020">
    <property type="term" value="C:membrane"/>
    <property type="evidence" value="ECO:0007669"/>
    <property type="project" value="TreeGrafter"/>
</dbReference>
<name>A0A0D2EVX6_9EURO</name>
<keyword evidence="4" id="KW-1185">Reference proteome</keyword>
<dbReference type="HOGENOM" id="CLU_020336_4_0_1"/>
<dbReference type="AlphaFoldDB" id="A0A0D2EVX6"/>
<dbReference type="RefSeq" id="XP_013282200.1">
    <property type="nucleotide sequence ID" value="XM_013426746.1"/>
</dbReference>
<dbReference type="Pfam" id="PF00561">
    <property type="entry name" value="Abhydrolase_1"/>
    <property type="match status" value="1"/>
</dbReference>
<dbReference type="SUPFAM" id="SSF53474">
    <property type="entry name" value="alpha/beta-Hydrolases"/>
    <property type="match status" value="1"/>
</dbReference>
<feature type="region of interest" description="Disordered" evidence="1">
    <location>
        <begin position="77"/>
        <end position="102"/>
    </location>
</feature>
<gene>
    <name evidence="3" type="ORF">Z517_08227</name>
</gene>
<sequence length="332" mass="37312">MEESEYATAPVQILRVSNSTFAYRLFGTANNLDSDVPLLLPTHFRSRLDFWDPALIDALASRRKLLLLDNHGSAEAQSLKGSQRTTARHDPRRTQTQTPSPTTTALSFRFWAEEIVALIKALGFTQVDILGFSMGGFIAQMLTLNGPPGLVRKLVLAGTAPSQGPDVESGDMHYFQNLTNATTDGDVKAGFLAGFFGSGEARQKIGEKWWDRITSCSSTRPFVSTNDIDGQITAMMRWYGLNHRDEGSYDRLDEIQCPVLILCGQRDRLVPEQNSLLLWQKISQTNPNVQIHMYPESGHGFMFEYHRHCARLVNEFLDEEVKVQCTCEYCHC</sequence>
<evidence type="ECO:0000313" key="3">
    <source>
        <dbReference type="EMBL" id="KIW78392.1"/>
    </source>
</evidence>
<evidence type="ECO:0000313" key="4">
    <source>
        <dbReference type="Proteomes" id="UP000053029"/>
    </source>
</evidence>
<dbReference type="GO" id="GO:0047372">
    <property type="term" value="F:monoacylglycerol lipase activity"/>
    <property type="evidence" value="ECO:0007669"/>
    <property type="project" value="TreeGrafter"/>
</dbReference>
<dbReference type="OrthoDB" id="8119704at2759"/>
<feature type="domain" description="AB hydrolase-1" evidence="2">
    <location>
        <begin position="49"/>
        <end position="304"/>
    </location>
</feature>
<dbReference type="STRING" id="1442368.A0A0D2EVX6"/>
<dbReference type="PANTHER" id="PTHR43798:SF5">
    <property type="entry name" value="MONOACYLGLYCEROL LIPASE ABHD6"/>
    <property type="match status" value="1"/>
</dbReference>
<evidence type="ECO:0000256" key="1">
    <source>
        <dbReference type="SAM" id="MobiDB-lite"/>
    </source>
</evidence>
<dbReference type="GO" id="GO:0046464">
    <property type="term" value="P:acylglycerol catabolic process"/>
    <property type="evidence" value="ECO:0007669"/>
    <property type="project" value="TreeGrafter"/>
</dbReference>
<evidence type="ECO:0000259" key="2">
    <source>
        <dbReference type="Pfam" id="PF00561"/>
    </source>
</evidence>
<dbReference type="VEuPathDB" id="FungiDB:Z517_08227"/>
<dbReference type="EMBL" id="KN846973">
    <property type="protein sequence ID" value="KIW78392.1"/>
    <property type="molecule type" value="Genomic_DNA"/>
</dbReference>
<dbReference type="InterPro" id="IPR029058">
    <property type="entry name" value="AB_hydrolase_fold"/>
</dbReference>
<dbReference type="PANTHER" id="PTHR43798">
    <property type="entry name" value="MONOACYLGLYCEROL LIPASE"/>
    <property type="match status" value="1"/>
</dbReference>
<proteinExistence type="predicted"/>
<organism evidence="3 4">
    <name type="scientific">Fonsecaea pedrosoi CBS 271.37</name>
    <dbReference type="NCBI Taxonomy" id="1442368"/>
    <lineage>
        <taxon>Eukaryota</taxon>
        <taxon>Fungi</taxon>
        <taxon>Dikarya</taxon>
        <taxon>Ascomycota</taxon>
        <taxon>Pezizomycotina</taxon>
        <taxon>Eurotiomycetes</taxon>
        <taxon>Chaetothyriomycetidae</taxon>
        <taxon>Chaetothyriales</taxon>
        <taxon>Herpotrichiellaceae</taxon>
        <taxon>Fonsecaea</taxon>
    </lineage>
</organism>
<protein>
    <recommendedName>
        <fullName evidence="2">AB hydrolase-1 domain-containing protein</fullName>
    </recommendedName>
</protein>